<protein>
    <submittedName>
        <fullName evidence="10">Uncharacterized protein</fullName>
    </submittedName>
</protein>
<dbReference type="GO" id="GO:0005886">
    <property type="term" value="C:plasma membrane"/>
    <property type="evidence" value="ECO:0007669"/>
    <property type="project" value="UniProtKB-SubCell"/>
</dbReference>
<feature type="transmembrane region" description="Helical" evidence="7">
    <location>
        <begin position="144"/>
        <end position="165"/>
    </location>
</feature>
<feature type="transmembrane region" description="Helical" evidence="7">
    <location>
        <begin position="460"/>
        <end position="490"/>
    </location>
</feature>
<feature type="transmembrane region" description="Helical" evidence="7">
    <location>
        <begin position="529"/>
        <end position="548"/>
    </location>
</feature>
<evidence type="ECO:0000313" key="11">
    <source>
        <dbReference type="Proteomes" id="UP000035050"/>
    </source>
</evidence>
<evidence type="ECO:0000256" key="1">
    <source>
        <dbReference type="ARBA" id="ARBA00004651"/>
    </source>
</evidence>
<keyword evidence="5 7" id="KW-0472">Membrane</keyword>
<keyword evidence="4 7" id="KW-1133">Transmembrane helix</keyword>
<feature type="transmembrane region" description="Helical" evidence="7">
    <location>
        <begin position="430"/>
        <end position="448"/>
    </location>
</feature>
<dbReference type="PATRIC" id="fig|573737.6.peg.517"/>
<accession>A0A0E3YFY0</accession>
<keyword evidence="2" id="KW-1003">Cell membrane</keyword>
<evidence type="ECO:0000256" key="5">
    <source>
        <dbReference type="ARBA" id="ARBA00023136"/>
    </source>
</evidence>
<dbReference type="PANTHER" id="PTHR30509">
    <property type="entry name" value="P-HYDROXYBENZOIC ACID EFFLUX PUMP SUBUNIT-RELATED"/>
    <property type="match status" value="1"/>
</dbReference>
<keyword evidence="11" id="KW-1185">Reference proteome</keyword>
<feature type="domain" description="Integral membrane bound transporter" evidence="9">
    <location>
        <begin position="422"/>
        <end position="541"/>
    </location>
</feature>
<evidence type="ECO:0000256" key="4">
    <source>
        <dbReference type="ARBA" id="ARBA00022989"/>
    </source>
</evidence>
<dbReference type="PANTHER" id="PTHR30509:SF8">
    <property type="entry name" value="INNER MEMBRANE PROTEIN YCCS"/>
    <property type="match status" value="1"/>
</dbReference>
<comment type="similarity">
    <text evidence="6">Belongs to the YccS/YhfK family.</text>
</comment>
<organism evidence="10 11">
    <name type="scientific">Pandoraea oxalativorans</name>
    <dbReference type="NCBI Taxonomy" id="573737"/>
    <lineage>
        <taxon>Bacteria</taxon>
        <taxon>Pseudomonadati</taxon>
        <taxon>Pseudomonadota</taxon>
        <taxon>Betaproteobacteria</taxon>
        <taxon>Burkholderiales</taxon>
        <taxon>Burkholderiaceae</taxon>
        <taxon>Pandoraea</taxon>
    </lineage>
</organism>
<name>A0A0E3YFY0_9BURK</name>
<dbReference type="EMBL" id="CP011253">
    <property type="protein sequence ID" value="AKC71816.1"/>
    <property type="molecule type" value="Genomic_DNA"/>
</dbReference>
<evidence type="ECO:0000313" key="10">
    <source>
        <dbReference type="EMBL" id="AKC71816.1"/>
    </source>
</evidence>
<dbReference type="InterPro" id="IPR032692">
    <property type="entry name" value="YccS_N"/>
</dbReference>
<proteinExistence type="inferred from homology"/>
<dbReference type="Proteomes" id="UP000035050">
    <property type="component" value="Chromosome"/>
</dbReference>
<dbReference type="OrthoDB" id="8670769at2"/>
<gene>
    <name evidence="10" type="ORF">MB84_23730</name>
</gene>
<dbReference type="InterPro" id="IPR049453">
    <property type="entry name" value="Memb_transporter_dom"/>
</dbReference>
<feature type="transmembrane region" description="Helical" evidence="7">
    <location>
        <begin position="496"/>
        <end position="517"/>
    </location>
</feature>
<evidence type="ECO:0000259" key="8">
    <source>
        <dbReference type="Pfam" id="PF12805"/>
    </source>
</evidence>
<dbReference type="HOGENOM" id="CLU_013315_0_0_4"/>
<keyword evidence="3 7" id="KW-0812">Transmembrane</keyword>
<feature type="transmembrane region" description="Helical" evidence="7">
    <location>
        <begin position="92"/>
        <end position="110"/>
    </location>
</feature>
<evidence type="ECO:0000256" key="3">
    <source>
        <dbReference type="ARBA" id="ARBA00022692"/>
    </source>
</evidence>
<feature type="transmembrane region" description="Helical" evidence="7">
    <location>
        <begin position="69"/>
        <end position="86"/>
    </location>
</feature>
<comment type="subcellular location">
    <subcellularLocation>
        <location evidence="1">Cell membrane</location>
        <topology evidence="1">Multi-pass membrane protein</topology>
    </subcellularLocation>
</comment>
<dbReference type="RefSeq" id="WP_046292907.1">
    <property type="nucleotide sequence ID" value="NZ_CP011253.3"/>
</dbReference>
<evidence type="ECO:0000256" key="7">
    <source>
        <dbReference type="SAM" id="Phobius"/>
    </source>
</evidence>
<feature type="transmembrane region" description="Helical" evidence="7">
    <location>
        <begin position="404"/>
        <end position="424"/>
    </location>
</feature>
<evidence type="ECO:0000259" key="9">
    <source>
        <dbReference type="Pfam" id="PF13515"/>
    </source>
</evidence>
<dbReference type="AlphaFoldDB" id="A0A0E3YFY0"/>
<sequence length="740" mass="83215">MDYQTDIKKFLYSHYFFSGTRQAVGVILPALVLFWGMDQHLLGIEVASGALCASVVDINGPLRHKHTELLSCTLLGALTVLITGMATAAQPWQLWITSLILTFGLSMLVVYGFRASLVSFACLMMMVLNVEADLTRHQAVLDAGAVLAGGLWYTYFSLFVCRIWWFRIEQQTLAECFFVTSEYLEAKAAFYDTSTDIDDCYRRLIAAQVNVVEKQQAAREIILRNLPRLRIGALEPRRTMLFNLFINIVDLHETVVSVHTDYPMLRREFANNDVLLFFRDMIRKIAIEVDAIGYAIATNEPSRAQRSWRAEFRAIEYEIELMRKQSLQQKSPEAYQALTSTFRRVWSTTRIVERMHRNTDVSTAGSATEVQIDQALQRFTSRQSFSPKLLWKNLTFSSPSFRHALRVTIAIAAGLLICENWSLLAGQDHSYWVLLTIIVILKPGFSLTKQKNAQRLTGTLIGCVSVLVILSFVHKAWILLALMFFCMVMGNSLSLFNYGLSVVFMSSYVLLLFHFLLPGSLSVIGERAIDTLIGSAIALVCSYLFPYWEYRLMGPLIRNAVQSTRTYLESSAALDGKRDDFAYRMARKDMHIAFGNFGAAFKRMMLEPKSKQVAVAELNDLLVQNHVMASYITGLSDVLPRQIAADKSGELGQVVAAISDLLSQAVAAPAASVPTDTQAATEAMRDYTKRLDALVVAQEQQPDAVDAHVQEIKQVVHQLKQMLRAGELILRDMRAIRLPA</sequence>
<reference evidence="10" key="1">
    <citation type="submission" date="2016-06" db="EMBL/GenBank/DDBJ databases">
        <title>Pandoraea oxalativorans DSM 23570 Genome Sequencing.</title>
        <authorList>
            <person name="Ee R."/>
            <person name="Lim Y.-L."/>
            <person name="Yong D."/>
            <person name="Yin W.-F."/>
            <person name="Chan K.-G."/>
        </authorList>
    </citation>
    <scope>NUCLEOTIDE SEQUENCE</scope>
    <source>
        <strain evidence="10">DSM 23570</strain>
    </source>
</reference>
<dbReference type="KEGG" id="pox:MB84_23730"/>
<feature type="domain" description="Integral membrane protein YccS N-terminal" evidence="8">
    <location>
        <begin position="70"/>
        <end position="347"/>
    </location>
</feature>
<dbReference type="Pfam" id="PF13515">
    <property type="entry name" value="FUSC_2"/>
    <property type="match status" value="1"/>
</dbReference>
<evidence type="ECO:0000256" key="2">
    <source>
        <dbReference type="ARBA" id="ARBA00022475"/>
    </source>
</evidence>
<evidence type="ECO:0000256" key="6">
    <source>
        <dbReference type="ARBA" id="ARBA00043993"/>
    </source>
</evidence>
<feature type="transmembrane region" description="Helical" evidence="7">
    <location>
        <begin position="12"/>
        <end position="35"/>
    </location>
</feature>
<dbReference type="Pfam" id="PF12805">
    <property type="entry name" value="FUSC-like"/>
    <property type="match status" value="1"/>
</dbReference>